<dbReference type="CDD" id="cd00086">
    <property type="entry name" value="homeodomain"/>
    <property type="match status" value="1"/>
</dbReference>
<dbReference type="STRING" id="3988.B9SN98"/>
<dbReference type="SMART" id="SM00249">
    <property type="entry name" value="PHD"/>
    <property type="match status" value="1"/>
</dbReference>
<dbReference type="KEGG" id="rcu:8267027"/>
<dbReference type="eggNOG" id="KOG4299">
    <property type="taxonomic scope" value="Eukaryota"/>
</dbReference>
<comment type="subcellular location">
    <subcellularLocation>
        <location evidence="1 11 13">Nucleus</location>
    </subcellularLocation>
</comment>
<feature type="region of interest" description="Disordered" evidence="14">
    <location>
        <begin position="840"/>
        <end position="896"/>
    </location>
</feature>
<evidence type="ECO:0000256" key="10">
    <source>
        <dbReference type="ARBA" id="ARBA00023242"/>
    </source>
</evidence>
<dbReference type="GO" id="GO:0045814">
    <property type="term" value="P:negative regulation of gene expression, epigenetic"/>
    <property type="evidence" value="ECO:0000318"/>
    <property type="project" value="GO_Central"/>
</dbReference>
<evidence type="ECO:0000256" key="12">
    <source>
        <dbReference type="PROSITE-ProRule" id="PRU00146"/>
    </source>
</evidence>
<reference evidence="18" key="1">
    <citation type="journal article" date="2010" name="Nat. Biotechnol.">
        <title>Draft genome sequence of the oilseed species Ricinus communis.</title>
        <authorList>
            <person name="Chan A.P."/>
            <person name="Crabtree J."/>
            <person name="Zhao Q."/>
            <person name="Lorenzi H."/>
            <person name="Orvis J."/>
            <person name="Puiu D."/>
            <person name="Melake-Berhan A."/>
            <person name="Jones K.M."/>
            <person name="Redman J."/>
            <person name="Chen G."/>
            <person name="Cahoon E.B."/>
            <person name="Gedil M."/>
            <person name="Stanke M."/>
            <person name="Haas B.J."/>
            <person name="Wortman J.R."/>
            <person name="Fraser-Liggett C.M."/>
            <person name="Ravel J."/>
            <person name="Rabinowicz P.D."/>
        </authorList>
    </citation>
    <scope>NUCLEOTIDE SEQUENCE [LARGE SCALE GENOMIC DNA]</scope>
    <source>
        <strain evidence="18">cv. Hale</strain>
    </source>
</reference>
<evidence type="ECO:0000256" key="4">
    <source>
        <dbReference type="ARBA" id="ARBA00022771"/>
    </source>
</evidence>
<dbReference type="InterPro" id="IPR001965">
    <property type="entry name" value="Znf_PHD"/>
</dbReference>
<dbReference type="GO" id="GO:0003682">
    <property type="term" value="F:chromatin binding"/>
    <property type="evidence" value="ECO:0000318"/>
    <property type="project" value="GO_Central"/>
</dbReference>
<feature type="DNA-binding region" description="Homeobox" evidence="11">
    <location>
        <begin position="726"/>
        <end position="768"/>
    </location>
</feature>
<dbReference type="AlphaFoldDB" id="B9SN98"/>
<dbReference type="InterPro" id="IPR013083">
    <property type="entry name" value="Znf_RING/FYVE/PHD"/>
</dbReference>
<feature type="compositionally biased region" description="Basic and acidic residues" evidence="14">
    <location>
        <begin position="606"/>
        <end position="618"/>
    </location>
</feature>
<name>B9SN98_RICCO</name>
<comment type="similarity">
    <text evidence="2">Belongs to the PHD-associated homeobox family.</text>
</comment>
<feature type="compositionally biased region" description="Polar residues" evidence="14">
    <location>
        <begin position="234"/>
        <end position="246"/>
    </location>
</feature>
<evidence type="ECO:0000259" key="16">
    <source>
        <dbReference type="PROSITE" id="PS50071"/>
    </source>
</evidence>
<evidence type="ECO:0000256" key="13">
    <source>
        <dbReference type="RuleBase" id="RU000682"/>
    </source>
</evidence>
<proteinExistence type="inferred from homology"/>
<dbReference type="PROSITE" id="PS50071">
    <property type="entry name" value="HOMEOBOX_2"/>
    <property type="match status" value="1"/>
</dbReference>
<sequence>MFKADHMGVSSSQASSHTKSYSCPKQSTPEETPECGDTSTVATQSQLSSEGVNKGSLTENLVPTSEEACKSSLIDTSTSPKTAIDQKLGFVSDDTHIKCGTVSVHNGQSKRNGSLGSGIVQHDSAISTFAVNETLHPLHQDASKSALGHMEPPPNNEMKVPASEKLGPPHDAEDKHWNGTQSEILSKDAVSNSSRLGRRVKTTAKSRKKYMLRCLRRSDRVMQYRSQEKPKAPESSTNLPNVSSNVEKTRKKKKKRERKSVEADEYSIIRKNLRYLLNRIGYEQSLITAYSAEGWKGLSLEKLKPEKELQRATSEILRRKSKIRDLFQRIDSLCGEGRFPESLFDSDGQISSEDIFCAKCGSKDLTADNDIILCDGACDRGFHQYCLVPPLLKEDIPPDDQGWLCPGCDCKVDCIDLLNESQGTNISISDSWEKVFPEAAAPGQNPDQNFGPPSDDSDDNDYDPDIPEIDEKSQGDESSSDDSDDSDFTSDELEAPPGDKQQLGLSSEDSGDDDYDPDAPDLDDIVKEESSSSDFTSDSEDLAATLDNNELSGEDERRISVGTRGDSTKEGSKRGRKKKQSLQSELLSIEEPNPSQDGSAPISGKRNVERLDYKKLYDETYGNVSSDSSDDEDFTDDVGAVKRRKSTQAALGSANGNASVTDTGKQDLKETEYVPKRSRQRLISENTSITPTKAHEGTSPSSSCGKTVRPSGYRRLGETVTKGLYRSFKENQYPDRDRKEHLAEELGITYQQVTKWFENARWSFNHSSSMDANRIGKTPENNSPVSKTTTILLESAPETVSGAAIDSAAQREESPKIGDAMVEIYVEDARETVLGIPKCCAQNSKTPKSRKRKHNSGDRLSDLESKKEEAKIAPANLPKAQETRVGGRVTRSKSAA</sequence>
<evidence type="ECO:0000256" key="11">
    <source>
        <dbReference type="PROSITE-ProRule" id="PRU00108"/>
    </source>
</evidence>
<dbReference type="FunCoup" id="B9SN98">
    <property type="interactions" value="1387"/>
</dbReference>
<dbReference type="GO" id="GO:0005634">
    <property type="term" value="C:nucleus"/>
    <property type="evidence" value="ECO:0000318"/>
    <property type="project" value="GO_Central"/>
</dbReference>
<keyword evidence="9" id="KW-0804">Transcription</keyword>
<evidence type="ECO:0000256" key="7">
    <source>
        <dbReference type="ARBA" id="ARBA00023125"/>
    </source>
</evidence>
<feature type="compositionally biased region" description="Basic and acidic residues" evidence="14">
    <location>
        <begin position="664"/>
        <end position="675"/>
    </location>
</feature>
<keyword evidence="6" id="KW-0805">Transcription regulation</keyword>
<dbReference type="Pfam" id="PF00628">
    <property type="entry name" value="PHD"/>
    <property type="match status" value="1"/>
</dbReference>
<dbReference type="InterPro" id="IPR001356">
    <property type="entry name" value="HD"/>
</dbReference>
<feature type="region of interest" description="Disordered" evidence="14">
    <location>
        <begin position="1"/>
        <end position="60"/>
    </location>
</feature>
<dbReference type="OMA" id="NSARYES"/>
<protein>
    <submittedName>
        <fullName evidence="17">Homeobox protein HAT3.1, putative</fullName>
    </submittedName>
</protein>
<feature type="compositionally biased region" description="Acidic residues" evidence="14">
    <location>
        <begin position="509"/>
        <end position="523"/>
    </location>
</feature>
<dbReference type="Gene3D" id="3.30.40.10">
    <property type="entry name" value="Zinc/RING finger domain, C3HC4 (zinc finger)"/>
    <property type="match status" value="1"/>
</dbReference>
<feature type="compositionally biased region" description="Polar residues" evidence="14">
    <location>
        <begin position="9"/>
        <end position="30"/>
    </location>
</feature>
<feature type="domain" description="PHD-type" evidence="15">
    <location>
        <begin position="354"/>
        <end position="411"/>
    </location>
</feature>
<evidence type="ECO:0000256" key="9">
    <source>
        <dbReference type="ARBA" id="ARBA00023163"/>
    </source>
</evidence>
<feature type="compositionally biased region" description="Basic and acidic residues" evidence="14">
    <location>
        <begin position="220"/>
        <end position="232"/>
    </location>
</feature>
<evidence type="ECO:0000259" key="15">
    <source>
        <dbReference type="PROSITE" id="PS50016"/>
    </source>
</evidence>
<organism evidence="17 18">
    <name type="scientific">Ricinus communis</name>
    <name type="common">Castor bean</name>
    <dbReference type="NCBI Taxonomy" id="3988"/>
    <lineage>
        <taxon>Eukaryota</taxon>
        <taxon>Viridiplantae</taxon>
        <taxon>Streptophyta</taxon>
        <taxon>Embryophyta</taxon>
        <taxon>Tracheophyta</taxon>
        <taxon>Spermatophyta</taxon>
        <taxon>Magnoliopsida</taxon>
        <taxon>eudicotyledons</taxon>
        <taxon>Gunneridae</taxon>
        <taxon>Pentapetalae</taxon>
        <taxon>rosids</taxon>
        <taxon>fabids</taxon>
        <taxon>Malpighiales</taxon>
        <taxon>Euphorbiaceae</taxon>
        <taxon>Acalyphoideae</taxon>
        <taxon>Acalypheae</taxon>
        <taxon>Ricinus</taxon>
    </lineage>
</organism>
<dbReference type="InterPro" id="IPR019787">
    <property type="entry name" value="Znf_PHD-finger"/>
</dbReference>
<dbReference type="Proteomes" id="UP000008311">
    <property type="component" value="Unassembled WGS sequence"/>
</dbReference>
<dbReference type="GO" id="GO:0008270">
    <property type="term" value="F:zinc ion binding"/>
    <property type="evidence" value="ECO:0007669"/>
    <property type="project" value="UniProtKB-KW"/>
</dbReference>
<keyword evidence="10 11" id="KW-0539">Nucleus</keyword>
<keyword evidence="5" id="KW-0862">Zinc</keyword>
<feature type="compositionally biased region" description="Polar residues" evidence="14">
    <location>
        <begin position="37"/>
        <end position="60"/>
    </location>
</feature>
<dbReference type="Gene3D" id="1.10.10.60">
    <property type="entry name" value="Homeodomain-like"/>
    <property type="match status" value="1"/>
</dbReference>
<dbReference type="OrthoDB" id="1903104at2759"/>
<dbReference type="SUPFAM" id="SSF57903">
    <property type="entry name" value="FYVE/PHD zinc finger"/>
    <property type="match status" value="1"/>
</dbReference>
<feature type="region of interest" description="Disordered" evidence="14">
    <location>
        <begin position="220"/>
        <end position="261"/>
    </location>
</feature>
<dbReference type="InterPro" id="IPR011011">
    <property type="entry name" value="Znf_FYVE_PHD"/>
</dbReference>
<dbReference type="SMART" id="SM00389">
    <property type="entry name" value="HOX"/>
    <property type="match status" value="1"/>
</dbReference>
<feature type="compositionally biased region" description="Acidic residues" evidence="14">
    <location>
        <begin position="455"/>
        <end position="468"/>
    </location>
</feature>
<evidence type="ECO:0000256" key="5">
    <source>
        <dbReference type="ARBA" id="ARBA00022833"/>
    </source>
</evidence>
<gene>
    <name evidence="17" type="ORF">RCOM_0174220</name>
</gene>
<evidence type="ECO:0000256" key="14">
    <source>
        <dbReference type="SAM" id="MobiDB-lite"/>
    </source>
</evidence>
<dbReference type="InterPro" id="IPR009057">
    <property type="entry name" value="Homeodomain-like_sf"/>
</dbReference>
<keyword evidence="3" id="KW-0479">Metal-binding</keyword>
<keyword evidence="4 12" id="KW-0863">Zinc-finger</keyword>
<keyword evidence="7 11" id="KW-0238">DNA-binding</keyword>
<dbReference type="GO" id="GO:0043565">
    <property type="term" value="F:sequence-specific DNA binding"/>
    <property type="evidence" value="ECO:0007669"/>
    <property type="project" value="UniProtKB-ARBA"/>
</dbReference>
<dbReference type="GO" id="GO:0006355">
    <property type="term" value="P:regulation of DNA-templated transcription"/>
    <property type="evidence" value="ECO:0007669"/>
    <property type="project" value="UniProtKB-ARBA"/>
</dbReference>
<evidence type="ECO:0000256" key="8">
    <source>
        <dbReference type="ARBA" id="ARBA00023155"/>
    </source>
</evidence>
<dbReference type="eggNOG" id="KOG0490">
    <property type="taxonomic scope" value="Eukaryota"/>
</dbReference>
<dbReference type="Pfam" id="PF00046">
    <property type="entry name" value="Homeodomain"/>
    <property type="match status" value="1"/>
</dbReference>
<feature type="compositionally biased region" description="Polar residues" evidence="14">
    <location>
        <begin position="681"/>
        <end position="691"/>
    </location>
</feature>
<feature type="domain" description="Homeobox" evidence="16">
    <location>
        <begin position="724"/>
        <end position="767"/>
    </location>
</feature>
<evidence type="ECO:0000256" key="1">
    <source>
        <dbReference type="ARBA" id="ARBA00004123"/>
    </source>
</evidence>
<dbReference type="PROSITE" id="PS50016">
    <property type="entry name" value="ZF_PHD_2"/>
    <property type="match status" value="1"/>
</dbReference>
<dbReference type="GO" id="GO:0003677">
    <property type="term" value="F:DNA binding"/>
    <property type="evidence" value="ECO:0000318"/>
    <property type="project" value="GO_Central"/>
</dbReference>
<evidence type="ECO:0000256" key="3">
    <source>
        <dbReference type="ARBA" id="ARBA00022723"/>
    </source>
</evidence>
<keyword evidence="18" id="KW-1185">Reference proteome</keyword>
<keyword evidence="8 11" id="KW-0371">Homeobox</keyword>
<accession>B9SN98</accession>
<feature type="compositionally biased region" description="Acidic residues" evidence="14">
    <location>
        <begin position="478"/>
        <end position="494"/>
    </location>
</feature>
<evidence type="ECO:0000256" key="2">
    <source>
        <dbReference type="ARBA" id="ARBA00007427"/>
    </source>
</evidence>
<feature type="compositionally biased region" description="Basic and acidic residues" evidence="14">
    <location>
        <begin position="855"/>
        <end position="871"/>
    </location>
</feature>
<dbReference type="FunFam" id="3.30.40.10:FF:000270">
    <property type="entry name" value="pathogenesis-related homeodomain protein-like"/>
    <property type="match status" value="1"/>
</dbReference>
<dbReference type="SUPFAM" id="SSF46689">
    <property type="entry name" value="Homeodomain-like"/>
    <property type="match status" value="1"/>
</dbReference>
<feature type="compositionally biased region" description="Basic residues" evidence="14">
    <location>
        <begin position="249"/>
        <end position="258"/>
    </location>
</feature>
<feature type="compositionally biased region" description="Polar residues" evidence="14">
    <location>
        <begin position="647"/>
        <end position="663"/>
    </location>
</feature>
<dbReference type="CDD" id="cd15504">
    <property type="entry name" value="PHD_PRHA_like"/>
    <property type="match status" value="1"/>
</dbReference>
<evidence type="ECO:0000256" key="6">
    <source>
        <dbReference type="ARBA" id="ARBA00023015"/>
    </source>
</evidence>
<dbReference type="PROSITE" id="PS01359">
    <property type="entry name" value="ZF_PHD_1"/>
    <property type="match status" value="1"/>
</dbReference>
<dbReference type="InParanoid" id="B9SN98"/>
<dbReference type="PANTHER" id="PTHR12628">
    <property type="entry name" value="POLYCOMB-LIKE TRANSCRIPTION FACTOR"/>
    <property type="match status" value="1"/>
</dbReference>
<evidence type="ECO:0000313" key="17">
    <source>
        <dbReference type="EMBL" id="EEF34865.1"/>
    </source>
</evidence>
<dbReference type="GO" id="GO:0010557">
    <property type="term" value="P:positive regulation of macromolecule biosynthetic process"/>
    <property type="evidence" value="ECO:0007669"/>
    <property type="project" value="UniProtKB-ARBA"/>
</dbReference>
<evidence type="ECO:0000313" key="18">
    <source>
        <dbReference type="Proteomes" id="UP000008311"/>
    </source>
</evidence>
<dbReference type="PANTHER" id="PTHR12628:SF13">
    <property type="entry name" value="HOMEOBOX PROTEIN HAT3.1"/>
    <property type="match status" value="1"/>
</dbReference>
<feature type="region of interest" description="Disordered" evidence="14">
    <location>
        <begin position="439"/>
        <end position="715"/>
    </location>
</feature>
<dbReference type="InterPro" id="IPR045876">
    <property type="entry name" value="PRHA-like_PHD-finger"/>
</dbReference>
<dbReference type="InterPro" id="IPR019786">
    <property type="entry name" value="Zinc_finger_PHD-type_CS"/>
</dbReference>
<dbReference type="EMBL" id="EQ974044">
    <property type="protein sequence ID" value="EEF34865.1"/>
    <property type="molecule type" value="Genomic_DNA"/>
</dbReference>